<dbReference type="GO" id="GO:0046872">
    <property type="term" value="F:metal ion binding"/>
    <property type="evidence" value="ECO:0007669"/>
    <property type="project" value="UniProtKB-KW"/>
</dbReference>
<dbReference type="GO" id="GO:0005080">
    <property type="term" value="F:protein kinase C binding"/>
    <property type="evidence" value="ECO:0007669"/>
    <property type="project" value="TreeGrafter"/>
</dbReference>
<evidence type="ECO:0000256" key="9">
    <source>
        <dbReference type="ARBA" id="ARBA00022723"/>
    </source>
</evidence>
<feature type="region of interest" description="Disordered" evidence="24">
    <location>
        <begin position="398"/>
        <end position="480"/>
    </location>
</feature>
<dbReference type="PANTHER" id="PTHR12141">
    <property type="entry name" value="ARFAPTIN-RELATED"/>
    <property type="match status" value="1"/>
</dbReference>
<dbReference type="SUPFAM" id="SSF50156">
    <property type="entry name" value="PDZ domain-like"/>
    <property type="match status" value="1"/>
</dbReference>
<evidence type="ECO:0000256" key="17">
    <source>
        <dbReference type="ARBA" id="ARBA00023288"/>
    </source>
</evidence>
<protein>
    <recommendedName>
        <fullName evidence="5">PRKCA-binding protein</fullName>
    </recommendedName>
    <alternativeName>
        <fullName evidence="19">Protein interacting with C kinase 1</fullName>
    </alternativeName>
    <alternativeName>
        <fullName evidence="18">Protein kinase C-alpha-binding protein</fullName>
    </alternativeName>
</protein>
<dbReference type="GO" id="GO:0097062">
    <property type="term" value="P:dendritic spine maintenance"/>
    <property type="evidence" value="ECO:0007669"/>
    <property type="project" value="TreeGrafter"/>
</dbReference>
<dbReference type="GO" id="GO:0006886">
    <property type="term" value="P:intracellular protein transport"/>
    <property type="evidence" value="ECO:0007669"/>
    <property type="project" value="TreeGrafter"/>
</dbReference>
<evidence type="ECO:0000256" key="5">
    <source>
        <dbReference type="ARBA" id="ARBA00017975"/>
    </source>
</evidence>
<dbReference type="SUPFAM" id="SSF103657">
    <property type="entry name" value="BAR/IMD domain-like"/>
    <property type="match status" value="1"/>
</dbReference>
<dbReference type="GO" id="GO:0043005">
    <property type="term" value="C:neuron projection"/>
    <property type="evidence" value="ECO:0007669"/>
    <property type="project" value="UniProtKB-KW"/>
</dbReference>
<organism evidence="27">
    <name type="scientific">Aceria tosichella</name>
    <name type="common">wheat curl mite</name>
    <dbReference type="NCBI Taxonomy" id="561515"/>
    <lineage>
        <taxon>Eukaryota</taxon>
        <taxon>Metazoa</taxon>
        <taxon>Ecdysozoa</taxon>
        <taxon>Arthropoda</taxon>
        <taxon>Chelicerata</taxon>
        <taxon>Arachnida</taxon>
        <taxon>Acari</taxon>
        <taxon>Acariformes</taxon>
        <taxon>Trombidiformes</taxon>
        <taxon>Prostigmata</taxon>
        <taxon>Eupodina</taxon>
        <taxon>Eriophyoidea</taxon>
        <taxon>Eriophyidae</taxon>
        <taxon>Eriophyinae</taxon>
        <taxon>Aceriini</taxon>
        <taxon>Aceria</taxon>
    </lineage>
</organism>
<dbReference type="GO" id="GO:0019904">
    <property type="term" value="F:protein domain specific binding"/>
    <property type="evidence" value="ECO:0007669"/>
    <property type="project" value="InterPro"/>
</dbReference>
<evidence type="ECO:0000313" key="27">
    <source>
        <dbReference type="EMBL" id="MDE46784.1"/>
    </source>
</evidence>
<gene>
    <name evidence="27" type="primary">PICK1</name>
    <name evidence="27" type="ORF">g.9558</name>
</gene>
<evidence type="ECO:0000259" key="25">
    <source>
        <dbReference type="PROSITE" id="PS50106"/>
    </source>
</evidence>
<evidence type="ECO:0000256" key="3">
    <source>
        <dbReference type="ARBA" id="ARBA00004556"/>
    </source>
</evidence>
<dbReference type="InterPro" id="IPR037959">
    <property type="entry name" value="PICK1_BAR"/>
</dbReference>
<evidence type="ECO:0000256" key="20">
    <source>
        <dbReference type="ARBA" id="ARBA00033721"/>
    </source>
</evidence>
<keyword evidence="12" id="KW-0770">Synapse</keyword>
<dbReference type="CDD" id="cd06722">
    <property type="entry name" value="PDZ_PICK1-like"/>
    <property type="match status" value="1"/>
</dbReference>
<evidence type="ECO:0000256" key="13">
    <source>
        <dbReference type="ARBA" id="ARBA00023136"/>
    </source>
</evidence>
<evidence type="ECO:0000256" key="7">
    <source>
        <dbReference type="ARBA" id="ARBA00022553"/>
    </source>
</evidence>
<dbReference type="Gene3D" id="1.20.1270.60">
    <property type="entry name" value="Arfaptin homology (AH) domain/BAR domain"/>
    <property type="match status" value="1"/>
</dbReference>
<dbReference type="InterPro" id="IPR027267">
    <property type="entry name" value="AH/BAR_dom_sf"/>
</dbReference>
<keyword evidence="6" id="KW-0963">Cytoplasm</keyword>
<evidence type="ECO:0000256" key="24">
    <source>
        <dbReference type="SAM" id="MobiDB-lite"/>
    </source>
</evidence>
<dbReference type="GO" id="GO:0005856">
    <property type="term" value="C:cytoskeleton"/>
    <property type="evidence" value="ECO:0007669"/>
    <property type="project" value="UniProtKB-SubCell"/>
</dbReference>
<dbReference type="CDD" id="cd07659">
    <property type="entry name" value="BAR_PICK1"/>
    <property type="match status" value="1"/>
</dbReference>
<evidence type="ECO:0000256" key="1">
    <source>
        <dbReference type="ARBA" id="ARBA00004170"/>
    </source>
</evidence>
<comment type="subunit">
    <text evidence="23">Monomer and homodimer. Interacts with CXADR. Interacts presynaptically with the glutamate receptors GRIA2, GRIA3, GRIK3, isoform 3 of GRIA4, isoform A of GRM4, GRM7 and GRM8; with NAPA and NAPB; and with BTG2. The interaction with NAPA and NAPB disrupts the interaction with GRIA2, conducting to the internalization of GRIA2. Interacts with PRKCA; with the amine transporters SLC6A2 and SLC6A3; with the channels ASIC1 and ASIC2; with the GTP-binding proteins ARF1 and ARF3; with the ephrin receptor tyrosine kinases EPHA7, EPHB1 and EPHB2; with ERBB2 and through its PDZ domain with the C-terminal tail of PRLHR. Interacts with UNC5A. Interacts (via AH domain) with NCS1/FREQ; in a calcium-dependent manner. Interacts with F-actin and associates with the ARP2/3 complex. Interacts (via PDZ domain) with ARF1 (activated); the interaction blocks Arp2/3 complex inhibition. Interacts with SORCS3.</text>
</comment>
<dbReference type="GO" id="GO:0005886">
    <property type="term" value="C:plasma membrane"/>
    <property type="evidence" value="ECO:0007669"/>
    <property type="project" value="GOC"/>
</dbReference>
<feature type="compositionally biased region" description="Low complexity" evidence="24">
    <location>
        <begin position="404"/>
        <end position="426"/>
    </location>
</feature>
<dbReference type="Pfam" id="PF00595">
    <property type="entry name" value="PDZ"/>
    <property type="match status" value="1"/>
</dbReference>
<dbReference type="FunFam" id="2.30.42.10:FF:000073">
    <property type="entry name" value="Interacting with PRKCA"/>
    <property type="match status" value="1"/>
</dbReference>
<keyword evidence="10" id="KW-0862">Zinc</keyword>
<feature type="compositionally biased region" description="Basic and acidic residues" evidence="24">
    <location>
        <begin position="431"/>
        <end position="457"/>
    </location>
</feature>
<dbReference type="SMART" id="SM01015">
    <property type="entry name" value="Arfaptin"/>
    <property type="match status" value="1"/>
</dbReference>
<keyword evidence="13" id="KW-0472">Membrane</keyword>
<dbReference type="GO" id="GO:0098842">
    <property type="term" value="C:postsynaptic early endosome"/>
    <property type="evidence" value="ECO:0007669"/>
    <property type="project" value="TreeGrafter"/>
</dbReference>
<feature type="domain" description="PDZ" evidence="25">
    <location>
        <begin position="40"/>
        <end position="123"/>
    </location>
</feature>
<dbReference type="GO" id="GO:0003779">
    <property type="term" value="F:actin binding"/>
    <property type="evidence" value="ECO:0007669"/>
    <property type="project" value="UniProtKB-KW"/>
</dbReference>
<evidence type="ECO:0000256" key="10">
    <source>
        <dbReference type="ARBA" id="ARBA00022833"/>
    </source>
</evidence>
<reference evidence="27" key="1">
    <citation type="submission" date="2018-10" db="EMBL/GenBank/DDBJ databases">
        <title>Transcriptome assembly of Aceria tosichella (Wheat curl mite) Type 2.</title>
        <authorList>
            <person name="Scully E.D."/>
            <person name="Geib S.M."/>
            <person name="Palmer N.A."/>
            <person name="Gupta A.K."/>
            <person name="Sarath G."/>
            <person name="Tatineni S."/>
        </authorList>
    </citation>
    <scope>NUCLEOTIDE SEQUENCE</scope>
    <source>
        <strain evidence="27">LincolnNE</strain>
    </source>
</reference>
<evidence type="ECO:0000256" key="15">
    <source>
        <dbReference type="ARBA" id="ARBA00023203"/>
    </source>
</evidence>
<evidence type="ECO:0000256" key="16">
    <source>
        <dbReference type="ARBA" id="ARBA00023212"/>
    </source>
</evidence>
<dbReference type="PROSITE" id="PS50106">
    <property type="entry name" value="PDZ"/>
    <property type="match status" value="1"/>
</dbReference>
<dbReference type="GO" id="GO:0002092">
    <property type="term" value="P:positive regulation of receptor internalization"/>
    <property type="evidence" value="ECO:0007669"/>
    <property type="project" value="TreeGrafter"/>
</dbReference>
<feature type="domain" description="AH" evidence="26">
    <location>
        <begin position="162"/>
        <end position="375"/>
    </location>
</feature>
<feature type="compositionally biased region" description="Polar residues" evidence="24">
    <location>
        <begin position="471"/>
        <end position="480"/>
    </location>
</feature>
<evidence type="ECO:0000256" key="4">
    <source>
        <dbReference type="ARBA" id="ARBA00004635"/>
    </source>
</evidence>
<dbReference type="InterPro" id="IPR030798">
    <property type="entry name" value="Arfaptin_fam"/>
</dbReference>
<dbReference type="EMBL" id="GGYP01002013">
    <property type="protein sequence ID" value="MDE46784.1"/>
    <property type="molecule type" value="Transcribed_RNA"/>
</dbReference>
<evidence type="ECO:0000256" key="12">
    <source>
        <dbReference type="ARBA" id="ARBA00023018"/>
    </source>
</evidence>
<dbReference type="Gene3D" id="2.30.42.10">
    <property type="match status" value="1"/>
</dbReference>
<keyword evidence="14" id="KW-0564">Palmitate</keyword>
<evidence type="ECO:0000256" key="11">
    <source>
        <dbReference type="ARBA" id="ARBA00022837"/>
    </source>
</evidence>
<evidence type="ECO:0000256" key="19">
    <source>
        <dbReference type="ARBA" id="ARBA00032804"/>
    </source>
</evidence>
<keyword evidence="15" id="KW-0009">Actin-binding</keyword>
<evidence type="ECO:0000256" key="22">
    <source>
        <dbReference type="ARBA" id="ARBA00034105"/>
    </source>
</evidence>
<proteinExistence type="predicted"/>
<dbReference type="Pfam" id="PF06456">
    <property type="entry name" value="Arfaptin"/>
    <property type="match status" value="1"/>
</dbReference>
<evidence type="ECO:0000259" key="26">
    <source>
        <dbReference type="PROSITE" id="PS50870"/>
    </source>
</evidence>
<evidence type="ECO:0000256" key="23">
    <source>
        <dbReference type="ARBA" id="ARBA00093501"/>
    </source>
</evidence>
<dbReference type="InterPro" id="IPR036034">
    <property type="entry name" value="PDZ_sf"/>
</dbReference>
<comment type="function">
    <text evidence="20">Probable adapter protein that bind to and organize the subcellular localization of a variety of membrane proteins containing some PDZ recognition sequence. Involved in the clustering of various receptors, possibly by acting at the receptor internalization level. Plays a role in synaptic plasticity by regulating the trafficking and internalization of AMPA receptors. May be regulated upon PRKCA activation. May regulate ASIC1/ASIC3 channel. Regulates actin polymerization by inhibiting the actin-nucleating activity of the Arp2/3 complex; the function is competitive with nucleation promoting factors and is linked to neuronal morphology regulation and AMPA receptor (AMPAR) endocytosis. Via interaction with the Arp2/3 complex involved in regulation of synaptic plasicity of excitatory synapses and required for spine shrinkage during long-term depression (LTD). Involved in regulation of astrocyte morphology, antagonistic to Arp2/3 complex activator WASL/N-WASP function.</text>
</comment>
<evidence type="ECO:0000256" key="21">
    <source>
        <dbReference type="ARBA" id="ARBA00034102"/>
    </source>
</evidence>
<evidence type="ECO:0000256" key="2">
    <source>
        <dbReference type="ARBA" id="ARBA00004245"/>
    </source>
</evidence>
<evidence type="ECO:0000256" key="8">
    <source>
        <dbReference type="ARBA" id="ARBA00022599"/>
    </source>
</evidence>
<dbReference type="AlphaFoldDB" id="A0A6G1S8F3"/>
<dbReference type="GO" id="GO:0005543">
    <property type="term" value="F:phospholipid binding"/>
    <property type="evidence" value="ECO:0007669"/>
    <property type="project" value="TreeGrafter"/>
</dbReference>
<dbReference type="InterPro" id="IPR010504">
    <property type="entry name" value="AH_dom"/>
</dbReference>
<accession>A0A6G1S8F3</accession>
<evidence type="ECO:0000256" key="14">
    <source>
        <dbReference type="ARBA" id="ARBA00023139"/>
    </source>
</evidence>
<evidence type="ECO:0000256" key="6">
    <source>
        <dbReference type="ARBA" id="ARBA00022490"/>
    </source>
</evidence>
<dbReference type="PROSITE" id="PS50870">
    <property type="entry name" value="AH"/>
    <property type="match status" value="1"/>
</dbReference>
<evidence type="ECO:0000256" key="18">
    <source>
        <dbReference type="ARBA" id="ARBA00031097"/>
    </source>
</evidence>
<sequence length="480" mass="55133">MTHFPDFNQHFSGMYDPSLYSDMLGPLQEDRLGMTVTSGQVKITKDQSNLIGISIGGGAPHCPCLYIIQIFDNTPAALEGTLEPGDELTAINGVSVKGSTRTEAAQAIQQSKDHVIINYNKLHADTNKAKSLDIVLKKLKHRLTENISPSTADAFGLSRAILCNDTLVKRLEELERNELMYSEIRERTRNTFKAFYELNHIYKEFGDVFTEIGCREKQPEAGEAFRRFGETHRLFEKYGLEMLNSIRTMLGNLDTFISKAIPDTKLTIKKYEDVKFEYLSYCLKVKEMDDEEKDYYSMHEPLFRVETGNYEYRLVLRCRQAARRKFSQLRTDVTQKIELLDQKHVQHLSSQLQTMVSALAQYNSVCIKLFSNCIRFPLDMDLSQCFDFNYTDEQDLTEENDELSSLNQTSTSNNNNNNDNNNTITSRKNKRQADSKDLMEETEPEPEKDNNDEIIKLDDDEGEKEEANKIEQPSSLLLDD</sequence>
<dbReference type="GO" id="GO:0048471">
    <property type="term" value="C:perinuclear region of cytoplasm"/>
    <property type="evidence" value="ECO:0007669"/>
    <property type="project" value="UniProtKB-SubCell"/>
</dbReference>
<dbReference type="GO" id="GO:0043113">
    <property type="term" value="P:receptor clustering"/>
    <property type="evidence" value="ECO:0007669"/>
    <property type="project" value="TreeGrafter"/>
</dbReference>
<keyword evidence="8" id="KW-0771">Synaptosome</keyword>
<name>A0A6G1S8F3_9ACAR</name>
<dbReference type="GO" id="GO:0032588">
    <property type="term" value="C:trans-Golgi network membrane"/>
    <property type="evidence" value="ECO:0007669"/>
    <property type="project" value="TreeGrafter"/>
</dbReference>
<comment type="subcellular location">
    <subcellularLocation>
        <location evidence="2">Cytoplasm</location>
        <location evidence="2">Cytoskeleton</location>
    </subcellularLocation>
    <subcellularLocation>
        <location evidence="3">Cytoplasm</location>
        <location evidence="3">Perinuclear region</location>
    </subcellularLocation>
    <subcellularLocation>
        <location evidence="4">Membrane</location>
        <topology evidence="4">Lipid-anchor</topology>
    </subcellularLocation>
    <subcellularLocation>
        <location evidence="1">Membrane</location>
        <topology evidence="1">Peripheral membrane protein</topology>
    </subcellularLocation>
    <subcellularLocation>
        <location evidence="22">Postsynaptic density</location>
    </subcellularLocation>
    <subcellularLocation>
        <location evidence="21">Synapse</location>
        <location evidence="21">Synaptosome</location>
    </subcellularLocation>
</comment>
<keyword evidence="7" id="KW-0597">Phosphoprotein</keyword>
<dbReference type="GO" id="GO:0008021">
    <property type="term" value="C:synaptic vesicle"/>
    <property type="evidence" value="ECO:0007669"/>
    <property type="project" value="TreeGrafter"/>
</dbReference>
<dbReference type="SMART" id="SM00228">
    <property type="entry name" value="PDZ"/>
    <property type="match status" value="1"/>
</dbReference>
<dbReference type="InterPro" id="IPR001478">
    <property type="entry name" value="PDZ"/>
</dbReference>
<keyword evidence="17" id="KW-0449">Lipoprotein</keyword>
<keyword evidence="11" id="KW-0106">Calcium</keyword>
<dbReference type="PANTHER" id="PTHR12141:SF1">
    <property type="entry name" value="PRKCA-BINDING PROTEIN"/>
    <property type="match status" value="1"/>
</dbReference>
<keyword evidence="9" id="KW-0479">Metal-binding</keyword>
<dbReference type="GO" id="GO:0034315">
    <property type="term" value="P:regulation of Arp2/3 complex-mediated actin nucleation"/>
    <property type="evidence" value="ECO:0007669"/>
    <property type="project" value="TreeGrafter"/>
</dbReference>
<keyword evidence="16" id="KW-0206">Cytoskeleton</keyword>
<dbReference type="GO" id="GO:0014069">
    <property type="term" value="C:postsynaptic density"/>
    <property type="evidence" value="ECO:0007669"/>
    <property type="project" value="UniProtKB-SubCell"/>
</dbReference>